<evidence type="ECO:0000256" key="1">
    <source>
        <dbReference type="SAM" id="MobiDB-lite"/>
    </source>
</evidence>
<dbReference type="EMBL" id="KQ085891">
    <property type="protein sequence ID" value="KLO18860.1"/>
    <property type="molecule type" value="Genomic_DNA"/>
</dbReference>
<accession>A0A0H2S3I1</accession>
<dbReference type="AlphaFoldDB" id="A0A0H2S3I1"/>
<dbReference type="InParanoid" id="A0A0H2S3I1"/>
<reference evidence="2 3" key="1">
    <citation type="submission" date="2015-04" db="EMBL/GenBank/DDBJ databases">
        <title>Complete genome sequence of Schizopora paradoxa KUC8140, a cosmopolitan wood degrader in East Asia.</title>
        <authorList>
            <consortium name="DOE Joint Genome Institute"/>
            <person name="Min B."/>
            <person name="Park H."/>
            <person name="Jang Y."/>
            <person name="Kim J.-J."/>
            <person name="Kim K.H."/>
            <person name="Pangilinan J."/>
            <person name="Lipzen A."/>
            <person name="Riley R."/>
            <person name="Grigoriev I.V."/>
            <person name="Spatafora J.W."/>
            <person name="Choi I.-G."/>
        </authorList>
    </citation>
    <scope>NUCLEOTIDE SEQUENCE [LARGE SCALE GENOMIC DNA]</scope>
    <source>
        <strain evidence="2 3">KUC8140</strain>
    </source>
</reference>
<keyword evidence="3" id="KW-1185">Reference proteome</keyword>
<organism evidence="2 3">
    <name type="scientific">Schizopora paradoxa</name>
    <dbReference type="NCBI Taxonomy" id="27342"/>
    <lineage>
        <taxon>Eukaryota</taxon>
        <taxon>Fungi</taxon>
        <taxon>Dikarya</taxon>
        <taxon>Basidiomycota</taxon>
        <taxon>Agaricomycotina</taxon>
        <taxon>Agaricomycetes</taxon>
        <taxon>Hymenochaetales</taxon>
        <taxon>Schizoporaceae</taxon>
        <taxon>Schizopora</taxon>
    </lineage>
</organism>
<evidence type="ECO:0000313" key="2">
    <source>
        <dbReference type="EMBL" id="KLO18860.1"/>
    </source>
</evidence>
<protein>
    <submittedName>
        <fullName evidence="2">Uncharacterized protein</fullName>
    </submittedName>
</protein>
<dbReference type="Proteomes" id="UP000053477">
    <property type="component" value="Unassembled WGS sequence"/>
</dbReference>
<gene>
    <name evidence="2" type="ORF">SCHPADRAFT_103094</name>
</gene>
<evidence type="ECO:0000313" key="3">
    <source>
        <dbReference type="Proteomes" id="UP000053477"/>
    </source>
</evidence>
<proteinExistence type="predicted"/>
<feature type="region of interest" description="Disordered" evidence="1">
    <location>
        <begin position="113"/>
        <end position="134"/>
    </location>
</feature>
<name>A0A0H2S3I1_9AGAM</name>
<sequence>MLSRLPNEIAIEMMSELDSNSFTDGFIREISPDDRRQDLQEGEVLSSIKGSSEKEKYSREHEKSLILGRLTYDGLVSMFYSSGLPWRGTTIFRCTQISNRMMPLVPLFILQTRESHDTKKPERRHTNERRKDTRYMHALHQRVTRRSKS</sequence>